<name>A0ABZ1CNW3_9TREE</name>
<keyword evidence="7" id="KW-1185">Reference proteome</keyword>
<dbReference type="PROSITE" id="PS51746">
    <property type="entry name" value="PPM_2"/>
    <property type="match status" value="1"/>
</dbReference>
<proteinExistence type="inferred from homology"/>
<dbReference type="Pfam" id="PF00481">
    <property type="entry name" value="PP2C"/>
    <property type="match status" value="1"/>
</dbReference>
<organism evidence="6 7">
    <name type="scientific">Kwoniella shivajii</name>
    <dbReference type="NCBI Taxonomy" id="564305"/>
    <lineage>
        <taxon>Eukaryota</taxon>
        <taxon>Fungi</taxon>
        <taxon>Dikarya</taxon>
        <taxon>Basidiomycota</taxon>
        <taxon>Agaricomycotina</taxon>
        <taxon>Tremellomycetes</taxon>
        <taxon>Tremellales</taxon>
        <taxon>Cryptococcaceae</taxon>
        <taxon>Kwoniella</taxon>
    </lineage>
</organism>
<reference evidence="6 7" key="1">
    <citation type="submission" date="2024-01" db="EMBL/GenBank/DDBJ databases">
        <title>Comparative genomics of Cryptococcus and Kwoniella reveals pathogenesis evolution and contrasting modes of karyotype evolution via chromosome fusion or intercentromeric recombination.</title>
        <authorList>
            <person name="Coelho M.A."/>
            <person name="David-Palma M."/>
            <person name="Shea T."/>
            <person name="Bowers K."/>
            <person name="McGinley-Smith S."/>
            <person name="Mohammad A.W."/>
            <person name="Gnirke A."/>
            <person name="Yurkov A.M."/>
            <person name="Nowrousian M."/>
            <person name="Sun S."/>
            <person name="Cuomo C.A."/>
            <person name="Heitman J."/>
        </authorList>
    </citation>
    <scope>NUCLEOTIDE SEQUENCE [LARGE SCALE GENOMIC DNA]</scope>
    <source>
        <strain evidence="6">CBS 11374</strain>
    </source>
</reference>
<evidence type="ECO:0000256" key="3">
    <source>
        <dbReference type="ARBA" id="ARBA00022912"/>
    </source>
</evidence>
<accession>A0ABZ1CNW3</accession>
<evidence type="ECO:0000313" key="6">
    <source>
        <dbReference type="EMBL" id="WRT63431.1"/>
    </source>
</evidence>
<evidence type="ECO:0000259" key="5">
    <source>
        <dbReference type="PROSITE" id="PS51746"/>
    </source>
</evidence>
<dbReference type="SUPFAM" id="SSF81606">
    <property type="entry name" value="PP2C-like"/>
    <property type="match status" value="1"/>
</dbReference>
<evidence type="ECO:0000313" key="7">
    <source>
        <dbReference type="Proteomes" id="UP001329825"/>
    </source>
</evidence>
<protein>
    <recommendedName>
        <fullName evidence="5">PPM-type phosphatase domain-containing protein</fullName>
    </recommendedName>
</protein>
<evidence type="ECO:0000256" key="2">
    <source>
        <dbReference type="ARBA" id="ARBA00022801"/>
    </source>
</evidence>
<dbReference type="EMBL" id="CP141881">
    <property type="protein sequence ID" value="WRT63431.1"/>
    <property type="molecule type" value="Genomic_DNA"/>
</dbReference>
<dbReference type="InterPro" id="IPR036457">
    <property type="entry name" value="PPM-type-like_dom_sf"/>
</dbReference>
<dbReference type="PANTHER" id="PTHR13832">
    <property type="entry name" value="PROTEIN PHOSPHATASE 2C"/>
    <property type="match status" value="1"/>
</dbReference>
<dbReference type="CDD" id="cd00143">
    <property type="entry name" value="PP2Cc"/>
    <property type="match status" value="1"/>
</dbReference>
<dbReference type="RefSeq" id="XP_062788171.1">
    <property type="nucleotide sequence ID" value="XM_062932120.1"/>
</dbReference>
<gene>
    <name evidence="6" type="ORF">IL334_000336</name>
</gene>
<keyword evidence="2 4" id="KW-0378">Hydrolase</keyword>
<evidence type="ECO:0000256" key="1">
    <source>
        <dbReference type="ARBA" id="ARBA00022723"/>
    </source>
</evidence>
<comment type="similarity">
    <text evidence="4">Belongs to the PP2C family.</text>
</comment>
<dbReference type="InterPro" id="IPR015655">
    <property type="entry name" value="PP2C"/>
</dbReference>
<dbReference type="GeneID" id="87952467"/>
<dbReference type="InterPro" id="IPR000222">
    <property type="entry name" value="PP2C_BS"/>
</dbReference>
<dbReference type="PANTHER" id="PTHR13832:SF792">
    <property type="entry name" value="GM14286P"/>
    <property type="match status" value="1"/>
</dbReference>
<dbReference type="PROSITE" id="PS01032">
    <property type="entry name" value="PPM_1"/>
    <property type="match status" value="1"/>
</dbReference>
<evidence type="ECO:0000256" key="4">
    <source>
        <dbReference type="RuleBase" id="RU003465"/>
    </source>
</evidence>
<keyword evidence="1" id="KW-0479">Metal-binding</keyword>
<keyword evidence="3 4" id="KW-0904">Protein phosphatase</keyword>
<feature type="domain" description="PPM-type phosphatase" evidence="5">
    <location>
        <begin position="194"/>
        <end position="613"/>
    </location>
</feature>
<sequence>MIDKSRFFKLLKDKSQIHRANFVVNHVQYSTHPSSKPVFGLEQMKYNPPKITTNLFYKVVSLATLLTGGAICYSWSDNSYKETTLFSGSPAKIRTIPGQAVDFTYTVESVTGPLTKTFKHLLLSEAEAEAKLTFGENGVTVARGGNGVKAWEVNSLPAGDISEDRFSADLITKSDLKELLEKEGFFWLKWWDTRTKLYPKKEGSEVIDGDGKEDIMMFSVFDGHGGSHVSDLLNKTVHGCLAWNIGKSLWEEQGKGAWVANSCPSKNQTELSLDNPWTKHITGNGNSNSFVEMMSTTFLAIDQDIIQSKYSIIRDSTKNGSSNLPPNLPPHAPSLLTTSTLFDNGACAVTAVVDVAADKLYVANVGDTRAIAGWWNPENREWMCDVLTADATCDNEQESQRIKQEHPADEKDTVIYEDLKAGARILGGLQPSRAFGDDAYKIDHEEFKDFGRMLNQREPSKRWKWFEECPNKTPPYVTAKPEVIERDIHPENGNELKFILLATDGLWDRLTSEEASYLLVAHLSHNSHEDIAKTEILSAFPHSSFASKEKHPFPKEEMSMDGKWVFQDANSATHLIRNSLGGDDKDLRRQFLSLRNPGARSARDDITAMVVWFDDAKGKSNKGAEGSVGI</sequence>
<dbReference type="InterPro" id="IPR001932">
    <property type="entry name" value="PPM-type_phosphatase-like_dom"/>
</dbReference>
<dbReference type="Gene3D" id="3.60.40.10">
    <property type="entry name" value="PPM-type phosphatase domain"/>
    <property type="match status" value="1"/>
</dbReference>
<dbReference type="SMART" id="SM00332">
    <property type="entry name" value="PP2Cc"/>
    <property type="match status" value="1"/>
</dbReference>
<dbReference type="Proteomes" id="UP001329825">
    <property type="component" value="Chromosome 1"/>
</dbReference>